<gene>
    <name evidence="2" type="ORF">JN10_0955</name>
</gene>
<organism evidence="2 3">
    <name type="scientific">Altererythrobacter ishigakiensis</name>
    <dbReference type="NCBI Taxonomy" id="476157"/>
    <lineage>
        <taxon>Bacteria</taxon>
        <taxon>Pseudomonadati</taxon>
        <taxon>Pseudomonadota</taxon>
        <taxon>Alphaproteobacteria</taxon>
        <taxon>Sphingomonadales</taxon>
        <taxon>Erythrobacteraceae</taxon>
        <taxon>Altererythrobacter</taxon>
    </lineage>
</organism>
<feature type="region of interest" description="Disordered" evidence="1">
    <location>
        <begin position="17"/>
        <end position="102"/>
    </location>
</feature>
<proteinExistence type="predicted"/>
<comment type="caution">
    <text evidence="2">The sequence shown here is derived from an EMBL/GenBank/DDBJ whole genome shotgun (WGS) entry which is preliminary data.</text>
</comment>
<dbReference type="RefSeq" id="WP_067601574.1">
    <property type="nucleotide sequence ID" value="NZ_CP015963.1"/>
</dbReference>
<dbReference type="STRING" id="476157.GCA_001663155_02396"/>
<feature type="compositionally biased region" description="Low complexity" evidence="1">
    <location>
        <begin position="71"/>
        <end position="86"/>
    </location>
</feature>
<dbReference type="AlphaFoldDB" id="A0A562UUL2"/>
<feature type="compositionally biased region" description="Polar residues" evidence="1">
    <location>
        <begin position="51"/>
        <end position="66"/>
    </location>
</feature>
<accession>A0A562UUL2</accession>
<dbReference type="EMBL" id="VLLK01000001">
    <property type="protein sequence ID" value="TWJ09324.1"/>
    <property type="molecule type" value="Genomic_DNA"/>
</dbReference>
<reference evidence="2 3" key="1">
    <citation type="submission" date="2019-07" db="EMBL/GenBank/DDBJ databases">
        <title>Genomic Encyclopedia of Archaeal and Bacterial Type Strains, Phase II (KMG-II): from individual species to whole genera.</title>
        <authorList>
            <person name="Goeker M."/>
        </authorList>
    </citation>
    <scope>NUCLEOTIDE SEQUENCE [LARGE SCALE GENOMIC DNA]</scope>
    <source>
        <strain evidence="2 3">ATCC BAA-2084</strain>
    </source>
</reference>
<feature type="compositionally biased region" description="Basic and acidic residues" evidence="1">
    <location>
        <begin position="22"/>
        <end position="33"/>
    </location>
</feature>
<dbReference type="Proteomes" id="UP000320547">
    <property type="component" value="Unassembled WGS sequence"/>
</dbReference>
<keyword evidence="3" id="KW-1185">Reference proteome</keyword>
<dbReference type="OrthoDB" id="7511418at2"/>
<dbReference type="PROSITE" id="PS51257">
    <property type="entry name" value="PROKAR_LIPOPROTEIN"/>
    <property type="match status" value="1"/>
</dbReference>
<name>A0A562UUL2_9SPHN</name>
<evidence type="ECO:0000313" key="3">
    <source>
        <dbReference type="Proteomes" id="UP000320547"/>
    </source>
</evidence>
<sequence>MRRLKFFSMFGVIALSSCGDSLPDRSEDGREAEGEVLGGSISDDMLPLDQLRSQSPVIREQSVTVSENDDGSTTVETTVTVTSGDGAENQPAPPQPPATPEG</sequence>
<evidence type="ECO:0000313" key="2">
    <source>
        <dbReference type="EMBL" id="TWJ09324.1"/>
    </source>
</evidence>
<evidence type="ECO:0000256" key="1">
    <source>
        <dbReference type="SAM" id="MobiDB-lite"/>
    </source>
</evidence>
<protein>
    <submittedName>
        <fullName evidence="2">Uncharacterized protein</fullName>
    </submittedName>
</protein>
<feature type="compositionally biased region" description="Pro residues" evidence="1">
    <location>
        <begin position="91"/>
        <end position="102"/>
    </location>
</feature>